<dbReference type="Gramene" id="TuG1812G0600004261.01.T01">
    <property type="protein sequence ID" value="TuG1812G0600004261.01.T01.cds400333"/>
    <property type="gene ID" value="TuG1812G0600004261.01"/>
</dbReference>
<evidence type="ECO:0000256" key="1">
    <source>
        <dbReference type="SAM" id="MobiDB-lite"/>
    </source>
</evidence>
<organism evidence="2 3">
    <name type="scientific">Triticum urartu</name>
    <name type="common">Red wild einkorn</name>
    <name type="synonym">Crithodium urartu</name>
    <dbReference type="NCBI Taxonomy" id="4572"/>
    <lineage>
        <taxon>Eukaryota</taxon>
        <taxon>Viridiplantae</taxon>
        <taxon>Streptophyta</taxon>
        <taxon>Embryophyta</taxon>
        <taxon>Tracheophyta</taxon>
        <taxon>Spermatophyta</taxon>
        <taxon>Magnoliopsida</taxon>
        <taxon>Liliopsida</taxon>
        <taxon>Poales</taxon>
        <taxon>Poaceae</taxon>
        <taxon>BOP clade</taxon>
        <taxon>Pooideae</taxon>
        <taxon>Triticodae</taxon>
        <taxon>Triticeae</taxon>
        <taxon>Triticinae</taxon>
        <taxon>Triticum</taxon>
    </lineage>
</organism>
<feature type="region of interest" description="Disordered" evidence="1">
    <location>
        <begin position="1"/>
        <end position="26"/>
    </location>
</feature>
<keyword evidence="3" id="KW-1185">Reference proteome</keyword>
<name>A0A8R7QYB4_TRIUA</name>
<protein>
    <submittedName>
        <fullName evidence="2">Uncharacterized protein</fullName>
    </submittedName>
</protein>
<proteinExistence type="predicted"/>
<sequence length="463" mass="47680">MRDHQGQQQRRRGPSACRDGGGADDLHREEAGLGGGVLVGDLGEAVEVAGAHVLVLHLEVHVECVGDVAHLVEPVAGAAVAQRRAVAAGAGVLDVPPQLVHVLVLGGLVVEHAPLLGQVLHAGHGGEPPVVPLPRQVHAELGLAVVGEDAPVALEVARRDALHVLVEEAEEVDVHLARPEVGALVLGQLLEEAVVEAARELGVGVLVAVGGPADLADDDLEAGHAGLLERAHQRVVVGVEHVGVADAAVVLDAAAAVEEGELEGEVVALVEAEEGVDVDDEGRAVVVHELDHVGHDVVDVGPELALGGLVADVDVGVERHGGLDLVADPGLVQRLLDVLERRHGVLHEAAVVALEEGLVPHGHVAELEPVPVAGGVLRHPVLGVAVAGHRLQHVVGDAEHDLDAGVEQRADGPGVRVEQLHLHDPVGLEHLDHLGGVQLVRALRSPVHAEVHGGARRGHAHGE</sequence>
<reference evidence="3" key="1">
    <citation type="journal article" date="2013" name="Nature">
        <title>Draft genome of the wheat A-genome progenitor Triticum urartu.</title>
        <authorList>
            <person name="Ling H.Q."/>
            <person name="Zhao S."/>
            <person name="Liu D."/>
            <person name="Wang J."/>
            <person name="Sun H."/>
            <person name="Zhang C."/>
            <person name="Fan H."/>
            <person name="Li D."/>
            <person name="Dong L."/>
            <person name="Tao Y."/>
            <person name="Gao C."/>
            <person name="Wu H."/>
            <person name="Li Y."/>
            <person name="Cui Y."/>
            <person name="Guo X."/>
            <person name="Zheng S."/>
            <person name="Wang B."/>
            <person name="Yu K."/>
            <person name="Liang Q."/>
            <person name="Yang W."/>
            <person name="Lou X."/>
            <person name="Chen J."/>
            <person name="Feng M."/>
            <person name="Jian J."/>
            <person name="Zhang X."/>
            <person name="Luo G."/>
            <person name="Jiang Y."/>
            <person name="Liu J."/>
            <person name="Wang Z."/>
            <person name="Sha Y."/>
            <person name="Zhang B."/>
            <person name="Wu H."/>
            <person name="Tang D."/>
            <person name="Shen Q."/>
            <person name="Xue P."/>
            <person name="Zou S."/>
            <person name="Wang X."/>
            <person name="Liu X."/>
            <person name="Wang F."/>
            <person name="Yang Y."/>
            <person name="An X."/>
            <person name="Dong Z."/>
            <person name="Zhang K."/>
            <person name="Zhang X."/>
            <person name="Luo M.C."/>
            <person name="Dvorak J."/>
            <person name="Tong Y."/>
            <person name="Wang J."/>
            <person name="Yang H."/>
            <person name="Li Z."/>
            <person name="Wang D."/>
            <person name="Zhang A."/>
            <person name="Wang J."/>
        </authorList>
    </citation>
    <scope>NUCLEOTIDE SEQUENCE</scope>
    <source>
        <strain evidence="3">cv. G1812</strain>
    </source>
</reference>
<reference evidence="2" key="2">
    <citation type="submission" date="2018-03" db="EMBL/GenBank/DDBJ databases">
        <title>The Triticum urartu genome reveals the dynamic nature of wheat genome evolution.</title>
        <authorList>
            <person name="Ling H."/>
            <person name="Ma B."/>
            <person name="Shi X."/>
            <person name="Liu H."/>
            <person name="Dong L."/>
            <person name="Sun H."/>
            <person name="Cao Y."/>
            <person name="Gao Q."/>
            <person name="Zheng S."/>
            <person name="Li Y."/>
            <person name="Yu Y."/>
            <person name="Du H."/>
            <person name="Qi M."/>
            <person name="Li Y."/>
            <person name="Yu H."/>
            <person name="Cui Y."/>
            <person name="Wang N."/>
            <person name="Chen C."/>
            <person name="Wu H."/>
            <person name="Zhao Y."/>
            <person name="Zhang J."/>
            <person name="Li Y."/>
            <person name="Zhou W."/>
            <person name="Zhang B."/>
            <person name="Hu W."/>
            <person name="Eijk M."/>
            <person name="Tang J."/>
            <person name="Witsenboer H."/>
            <person name="Zhao S."/>
            <person name="Li Z."/>
            <person name="Zhang A."/>
            <person name="Wang D."/>
            <person name="Liang C."/>
        </authorList>
    </citation>
    <scope>NUCLEOTIDE SEQUENCE [LARGE SCALE GENOMIC DNA]</scope>
    <source>
        <strain evidence="2">cv. G1812</strain>
    </source>
</reference>
<accession>A0A8R7QYB4</accession>
<reference evidence="2" key="3">
    <citation type="submission" date="2022-06" db="UniProtKB">
        <authorList>
            <consortium name="EnsemblPlants"/>
        </authorList>
    </citation>
    <scope>IDENTIFICATION</scope>
</reference>
<dbReference type="EnsemblPlants" id="TuG1812G0600004261.01.T01">
    <property type="protein sequence ID" value="TuG1812G0600004261.01.T01.cds400333"/>
    <property type="gene ID" value="TuG1812G0600004261.01"/>
</dbReference>
<dbReference type="Proteomes" id="UP000015106">
    <property type="component" value="Chromosome 6"/>
</dbReference>
<dbReference type="AlphaFoldDB" id="A0A8R7QYB4"/>
<evidence type="ECO:0000313" key="3">
    <source>
        <dbReference type="Proteomes" id="UP000015106"/>
    </source>
</evidence>
<evidence type="ECO:0000313" key="2">
    <source>
        <dbReference type="EnsemblPlants" id="TuG1812G0600004261.01.T01.cds400333"/>
    </source>
</evidence>